<dbReference type="AlphaFoldDB" id="A0A409W2X4"/>
<protein>
    <submittedName>
        <fullName evidence="2">Uncharacterized protein</fullName>
    </submittedName>
</protein>
<keyword evidence="1" id="KW-0732">Signal</keyword>
<feature type="chain" id="PRO_5018985727" evidence="1">
    <location>
        <begin position="21"/>
        <end position="232"/>
    </location>
</feature>
<accession>A0A409W2X4</accession>
<gene>
    <name evidence="2" type="ORF">CVT24_012882</name>
</gene>
<name>A0A409W2X4_9AGAR</name>
<evidence type="ECO:0000313" key="2">
    <source>
        <dbReference type="EMBL" id="PPQ72836.1"/>
    </source>
</evidence>
<proteinExistence type="predicted"/>
<evidence type="ECO:0000313" key="3">
    <source>
        <dbReference type="Proteomes" id="UP000284842"/>
    </source>
</evidence>
<dbReference type="Proteomes" id="UP000284842">
    <property type="component" value="Unassembled WGS sequence"/>
</dbReference>
<dbReference type="OrthoDB" id="10007757at2759"/>
<organism evidence="2 3">
    <name type="scientific">Panaeolus cyanescens</name>
    <dbReference type="NCBI Taxonomy" id="181874"/>
    <lineage>
        <taxon>Eukaryota</taxon>
        <taxon>Fungi</taxon>
        <taxon>Dikarya</taxon>
        <taxon>Basidiomycota</taxon>
        <taxon>Agaricomycotina</taxon>
        <taxon>Agaricomycetes</taxon>
        <taxon>Agaricomycetidae</taxon>
        <taxon>Agaricales</taxon>
        <taxon>Agaricineae</taxon>
        <taxon>Galeropsidaceae</taxon>
        <taxon>Panaeolus</taxon>
    </lineage>
</organism>
<reference evidence="2 3" key="1">
    <citation type="journal article" date="2018" name="Evol. Lett.">
        <title>Horizontal gene cluster transfer increased hallucinogenic mushroom diversity.</title>
        <authorList>
            <person name="Reynolds H.T."/>
            <person name="Vijayakumar V."/>
            <person name="Gluck-Thaler E."/>
            <person name="Korotkin H.B."/>
            <person name="Matheny P.B."/>
            <person name="Slot J.C."/>
        </authorList>
    </citation>
    <scope>NUCLEOTIDE SEQUENCE [LARGE SCALE GENOMIC DNA]</scope>
    <source>
        <strain evidence="2 3">2629</strain>
    </source>
</reference>
<evidence type="ECO:0000256" key="1">
    <source>
        <dbReference type="SAM" id="SignalP"/>
    </source>
</evidence>
<keyword evidence="3" id="KW-1185">Reference proteome</keyword>
<feature type="signal peptide" evidence="1">
    <location>
        <begin position="1"/>
        <end position="20"/>
    </location>
</feature>
<comment type="caution">
    <text evidence="2">The sequence shown here is derived from an EMBL/GenBank/DDBJ whole genome shotgun (WGS) entry which is preliminary data.</text>
</comment>
<dbReference type="EMBL" id="NHTK01005849">
    <property type="protein sequence ID" value="PPQ72836.1"/>
    <property type="molecule type" value="Genomic_DNA"/>
</dbReference>
<sequence>MRFITSLAFVLAALTSLVLSSPNPGKRATVNLRIEGEDSTIFEGSIRTRGHDITTAQGGTHHCDGTNNNENPHPGPTCTSALADAAHEHGFGFDGPFFTDFDDYLISTIGSESNTATQFWTLFLNSEVAQVGGCQQQVKTHDEVLWAFDGFGKTILKLSGPKTAKVNKKVLFIVKDGQTGAAVAGASVEGGLAVSDADGKVWVKFGSTGVKGVKAEKDSSVRSNAVVVRVTP</sequence>
<dbReference type="InParanoid" id="A0A409W2X4"/>